<proteinExistence type="predicted"/>
<evidence type="ECO:0000256" key="1">
    <source>
        <dbReference type="SAM" id="MobiDB-lite"/>
    </source>
</evidence>
<organism evidence="2 3">
    <name type="scientific">Lentinus brumalis</name>
    <dbReference type="NCBI Taxonomy" id="2498619"/>
    <lineage>
        <taxon>Eukaryota</taxon>
        <taxon>Fungi</taxon>
        <taxon>Dikarya</taxon>
        <taxon>Basidiomycota</taxon>
        <taxon>Agaricomycotina</taxon>
        <taxon>Agaricomycetes</taxon>
        <taxon>Polyporales</taxon>
        <taxon>Polyporaceae</taxon>
        <taxon>Lentinus</taxon>
    </lineage>
</organism>
<sequence>MGKCKVIGVVTRTSLRIPALHASSCSSRGDAMCSAGGLGQQQRIHAPIEPTQTDCFDQERSTDPHNHLSDTKLTSRYRHGSVSSSVPFYLSFGTRQDRAYNVWSSRLVWLRAVMRPATRSLRGGPRCPYMAIFSQTWRNTVNAKPQPEFRKTEAWEVPALTCVRMLSPTRIQCTSEANAIVSTFPRAAVLTPLRSHRSPKVVERVSSIATLRRRGRPWASCFSPSTSPNHETRRGDGHMIEGRRGTAGRRAWSSMNSCRHDLGMTGGT</sequence>
<protein>
    <submittedName>
        <fullName evidence="2">Uncharacterized protein</fullName>
    </submittedName>
</protein>
<gene>
    <name evidence="2" type="ORF">OH76DRAFT_98985</name>
</gene>
<feature type="compositionally biased region" description="Basic and acidic residues" evidence="1">
    <location>
        <begin position="230"/>
        <end position="244"/>
    </location>
</feature>
<dbReference type="Proteomes" id="UP000256964">
    <property type="component" value="Unassembled WGS sequence"/>
</dbReference>
<dbReference type="AlphaFoldDB" id="A0A371CQE1"/>
<accession>A0A371CQE1</accession>
<reference evidence="2 3" key="1">
    <citation type="journal article" date="2018" name="Biotechnol. Biofuels">
        <title>Integrative visual omics of the white-rot fungus Polyporus brumalis exposes the biotechnological potential of its oxidative enzymes for delignifying raw plant biomass.</title>
        <authorList>
            <person name="Miyauchi S."/>
            <person name="Rancon A."/>
            <person name="Drula E."/>
            <person name="Hage H."/>
            <person name="Chaduli D."/>
            <person name="Favel A."/>
            <person name="Grisel S."/>
            <person name="Henrissat B."/>
            <person name="Herpoel-Gimbert I."/>
            <person name="Ruiz-Duenas F.J."/>
            <person name="Chevret D."/>
            <person name="Hainaut M."/>
            <person name="Lin J."/>
            <person name="Wang M."/>
            <person name="Pangilinan J."/>
            <person name="Lipzen A."/>
            <person name="Lesage-Meessen L."/>
            <person name="Navarro D."/>
            <person name="Riley R."/>
            <person name="Grigoriev I.V."/>
            <person name="Zhou S."/>
            <person name="Raouche S."/>
            <person name="Rosso M.N."/>
        </authorList>
    </citation>
    <scope>NUCLEOTIDE SEQUENCE [LARGE SCALE GENOMIC DNA]</scope>
    <source>
        <strain evidence="2 3">BRFM 1820</strain>
    </source>
</reference>
<evidence type="ECO:0000313" key="2">
    <source>
        <dbReference type="EMBL" id="RDX42499.1"/>
    </source>
</evidence>
<dbReference type="EMBL" id="KZ857483">
    <property type="protein sequence ID" value="RDX42499.1"/>
    <property type="molecule type" value="Genomic_DNA"/>
</dbReference>
<name>A0A371CQE1_9APHY</name>
<evidence type="ECO:0000313" key="3">
    <source>
        <dbReference type="Proteomes" id="UP000256964"/>
    </source>
</evidence>
<keyword evidence="3" id="KW-1185">Reference proteome</keyword>
<feature type="region of interest" description="Disordered" evidence="1">
    <location>
        <begin position="219"/>
        <end position="252"/>
    </location>
</feature>